<protein>
    <submittedName>
        <fullName evidence="2">Uncharacterized protein</fullName>
    </submittedName>
</protein>
<reference evidence="2 3" key="1">
    <citation type="submission" date="2022-06" db="EMBL/GenBank/DDBJ databases">
        <title>Genomic Encyclopedia of Type Strains, Phase I: the one thousand microbial genomes (KMG-I) project.</title>
        <authorList>
            <person name="Kyrpides N."/>
        </authorList>
    </citation>
    <scope>NUCLEOTIDE SEQUENCE [LARGE SCALE GENOMIC DNA]</scope>
    <source>
        <strain evidence="2 3">DSM 43889</strain>
    </source>
</reference>
<evidence type="ECO:0000313" key="2">
    <source>
        <dbReference type="EMBL" id="MCP2330695.1"/>
    </source>
</evidence>
<dbReference type="RefSeq" id="WP_026420309.1">
    <property type="nucleotide sequence ID" value="NZ_AUBJ02000001.1"/>
</dbReference>
<organism evidence="2 3">
    <name type="scientific">Actinoalloteichus caeruleus DSM 43889</name>
    <dbReference type="NCBI Taxonomy" id="1120930"/>
    <lineage>
        <taxon>Bacteria</taxon>
        <taxon>Bacillati</taxon>
        <taxon>Actinomycetota</taxon>
        <taxon>Actinomycetes</taxon>
        <taxon>Pseudonocardiales</taxon>
        <taxon>Pseudonocardiaceae</taxon>
        <taxon>Actinoalloteichus</taxon>
        <taxon>Actinoalloteichus cyanogriseus</taxon>
    </lineage>
</organism>
<sequence>MSHSNTAMDPDEVRNAAAALKNLLPNFDEMMSELLSIEIRPGNLAAGHFLEDVVGNRKEELRQHLLDLKKVVTYIGDNLEEIAGLFEDVDETNAAELARVTSQIDGLVSDMALQPPEPVPGDPEYMPSDYPYPGQQHGYAPPPSQYTPANSGYPGQDPTYQAPNGGYVGQPLTYESQNVPANYQYGTQQPTYPSQHGGYPAQPVTYESQSIPANYGYPVNHGYPATPALPVMPVIPVTPVIPAIPLEPAYAPVEPMNAPMLPVERAYTPLEPMNAPALPVERGLTPLEPRFIPAEPAIPAERLDHDA</sequence>
<proteinExistence type="predicted"/>
<dbReference type="Proteomes" id="UP000791080">
    <property type="component" value="Unassembled WGS sequence"/>
</dbReference>
<evidence type="ECO:0000313" key="3">
    <source>
        <dbReference type="Proteomes" id="UP000791080"/>
    </source>
</evidence>
<evidence type="ECO:0000256" key="1">
    <source>
        <dbReference type="SAM" id="MobiDB-lite"/>
    </source>
</evidence>
<keyword evidence="3" id="KW-1185">Reference proteome</keyword>
<feature type="region of interest" description="Disordered" evidence="1">
    <location>
        <begin position="114"/>
        <end position="156"/>
    </location>
</feature>
<comment type="caution">
    <text evidence="2">The sequence shown here is derived from an EMBL/GenBank/DDBJ whole genome shotgun (WGS) entry which is preliminary data.</text>
</comment>
<name>A0ABT1JDW8_ACTCY</name>
<gene>
    <name evidence="2" type="ORF">G443_000965</name>
</gene>
<dbReference type="EMBL" id="AUBJ02000001">
    <property type="protein sequence ID" value="MCP2330695.1"/>
    <property type="molecule type" value="Genomic_DNA"/>
</dbReference>
<accession>A0ABT1JDW8</accession>